<name>A0AAU3IAT8_9ACTN</name>
<gene>
    <name evidence="3" type="ORF">OG699_38995</name>
</gene>
<keyword evidence="1" id="KW-0723">Serine/threonine-protein kinase</keyword>
<dbReference type="InterPro" id="IPR050267">
    <property type="entry name" value="Anti-sigma-factor_SerPK"/>
</dbReference>
<evidence type="ECO:0000259" key="2">
    <source>
        <dbReference type="Pfam" id="PF13581"/>
    </source>
</evidence>
<evidence type="ECO:0000313" key="3">
    <source>
        <dbReference type="EMBL" id="WTZ13435.1"/>
    </source>
</evidence>
<dbReference type="SUPFAM" id="SSF55874">
    <property type="entry name" value="ATPase domain of HSP90 chaperone/DNA topoisomerase II/histidine kinase"/>
    <property type="match status" value="1"/>
</dbReference>
<dbReference type="CDD" id="cd16936">
    <property type="entry name" value="HATPase_RsbW-like"/>
    <property type="match status" value="1"/>
</dbReference>
<dbReference type="AlphaFoldDB" id="A0AAU3IAT8"/>
<feature type="domain" description="Histidine kinase/HSP90-like ATPase" evidence="2">
    <location>
        <begin position="11"/>
        <end position="118"/>
    </location>
</feature>
<protein>
    <submittedName>
        <fullName evidence="3">ATP-binding protein</fullName>
    </submittedName>
</protein>
<dbReference type="GO" id="GO:0005524">
    <property type="term" value="F:ATP binding"/>
    <property type="evidence" value="ECO:0007669"/>
    <property type="project" value="UniProtKB-KW"/>
</dbReference>
<reference evidence="3" key="1">
    <citation type="submission" date="2022-10" db="EMBL/GenBank/DDBJ databases">
        <title>The complete genomes of actinobacterial strains from the NBC collection.</title>
        <authorList>
            <person name="Joergensen T.S."/>
            <person name="Alvarez Arevalo M."/>
            <person name="Sterndorff E.B."/>
            <person name="Faurdal D."/>
            <person name="Vuksanovic O."/>
            <person name="Mourched A.-S."/>
            <person name="Charusanti P."/>
            <person name="Shaw S."/>
            <person name="Blin K."/>
            <person name="Weber T."/>
        </authorList>
    </citation>
    <scope>NUCLEOTIDE SEQUENCE</scope>
    <source>
        <strain evidence="3">NBC_01393</strain>
    </source>
</reference>
<keyword evidence="3" id="KW-0547">Nucleotide-binding</keyword>
<dbReference type="GO" id="GO:0004674">
    <property type="term" value="F:protein serine/threonine kinase activity"/>
    <property type="evidence" value="ECO:0007669"/>
    <property type="project" value="UniProtKB-KW"/>
</dbReference>
<proteinExistence type="predicted"/>
<dbReference type="PANTHER" id="PTHR35526:SF3">
    <property type="entry name" value="ANTI-SIGMA-F FACTOR RSBW"/>
    <property type="match status" value="1"/>
</dbReference>
<dbReference type="Gene3D" id="3.30.565.10">
    <property type="entry name" value="Histidine kinase-like ATPase, C-terminal domain"/>
    <property type="match status" value="1"/>
</dbReference>
<dbReference type="Pfam" id="PF13581">
    <property type="entry name" value="HATPase_c_2"/>
    <property type="match status" value="1"/>
</dbReference>
<keyword evidence="1" id="KW-0808">Transferase</keyword>
<sequence>MNGGNSCIAAARHRAADFLTHAQADQNVVVSARVMDLTQLVVSELVTNARKYAPGPILMELRIEETTVEVTVRDCGRTQPIVFDVDPLRIGQHGLEIVRAVTRKFQVQAEPSGKRVTAHIALGDDSEPGPG</sequence>
<organism evidence="3">
    <name type="scientific">Streptomyces sp. NBC_01393</name>
    <dbReference type="NCBI Taxonomy" id="2903851"/>
    <lineage>
        <taxon>Bacteria</taxon>
        <taxon>Bacillati</taxon>
        <taxon>Actinomycetota</taxon>
        <taxon>Actinomycetes</taxon>
        <taxon>Kitasatosporales</taxon>
        <taxon>Streptomycetaceae</taxon>
        <taxon>Streptomyces</taxon>
    </lineage>
</organism>
<evidence type="ECO:0000256" key="1">
    <source>
        <dbReference type="ARBA" id="ARBA00022527"/>
    </source>
</evidence>
<accession>A0AAU3IAT8</accession>
<dbReference type="PANTHER" id="PTHR35526">
    <property type="entry name" value="ANTI-SIGMA-F FACTOR RSBW-RELATED"/>
    <property type="match status" value="1"/>
</dbReference>
<keyword evidence="3" id="KW-0067">ATP-binding</keyword>
<dbReference type="InterPro" id="IPR036890">
    <property type="entry name" value="HATPase_C_sf"/>
</dbReference>
<dbReference type="EMBL" id="CP109546">
    <property type="protein sequence ID" value="WTZ13435.1"/>
    <property type="molecule type" value="Genomic_DNA"/>
</dbReference>
<dbReference type="InterPro" id="IPR003594">
    <property type="entry name" value="HATPase_dom"/>
</dbReference>
<keyword evidence="1" id="KW-0418">Kinase</keyword>